<accession>A0ABW3B971</accession>
<sequence length="269" mass="30756">MGFQIDFISAKGSFFSKNLNRKVVFRFVAPGNYRQSERPFPVLLMNDGQDYAAMNLEKTLTEAFDDKDIKPFCYVGISCNDNRINEYGTAGIPDFKNRGNKAKEYSKFIIEEFIPFLKLEFKLSKKQADWVFCGMSLGGLSALDIVYNHPAHFAKVGVFSGSFWWRKKAYIKGDTLDRSRIILDVIKNRSYVAGQKFWFQCGTADEAADRNNNGIIDAIDDTLDVIKELEKKGYSYPGDITYLEINGGKHDLPTWGTVFPEFLKWAFKQ</sequence>
<keyword evidence="1" id="KW-0378">Hydrolase</keyword>
<reference evidence="2" key="1">
    <citation type="journal article" date="2019" name="Int. J. Syst. Evol. Microbiol.">
        <title>The Global Catalogue of Microorganisms (GCM) 10K type strain sequencing project: providing services to taxonomists for standard genome sequencing and annotation.</title>
        <authorList>
            <consortium name="The Broad Institute Genomics Platform"/>
            <consortium name="The Broad Institute Genome Sequencing Center for Infectious Disease"/>
            <person name="Wu L."/>
            <person name="Ma J."/>
        </authorList>
    </citation>
    <scope>NUCLEOTIDE SEQUENCE [LARGE SCALE GENOMIC DNA]</scope>
    <source>
        <strain evidence="2">CCUG 61948</strain>
    </source>
</reference>
<dbReference type="Gene3D" id="3.40.50.1820">
    <property type="entry name" value="alpha/beta hydrolase"/>
    <property type="match status" value="1"/>
</dbReference>
<keyword evidence="2" id="KW-1185">Reference proteome</keyword>
<name>A0ABW3B971_9FLAO</name>
<dbReference type="EMBL" id="JBHTHY010000028">
    <property type="protein sequence ID" value="MFD0799630.1"/>
    <property type="molecule type" value="Genomic_DNA"/>
</dbReference>
<dbReference type="SUPFAM" id="SSF53474">
    <property type="entry name" value="alpha/beta-Hydrolases"/>
    <property type="match status" value="1"/>
</dbReference>
<proteinExistence type="predicted"/>
<dbReference type="Proteomes" id="UP001597012">
    <property type="component" value="Unassembled WGS sequence"/>
</dbReference>
<dbReference type="InterPro" id="IPR029058">
    <property type="entry name" value="AB_hydrolase_fold"/>
</dbReference>
<dbReference type="InterPro" id="IPR050583">
    <property type="entry name" value="Mycobacterial_A85_antigen"/>
</dbReference>
<dbReference type="Pfam" id="PF00756">
    <property type="entry name" value="Esterase"/>
    <property type="match status" value="1"/>
</dbReference>
<evidence type="ECO:0000313" key="1">
    <source>
        <dbReference type="EMBL" id="MFD0799630.1"/>
    </source>
</evidence>
<dbReference type="PANTHER" id="PTHR48098">
    <property type="entry name" value="ENTEROCHELIN ESTERASE-RELATED"/>
    <property type="match status" value="1"/>
</dbReference>
<organism evidence="1 2">
    <name type="scientific">Maribacter chungangensis</name>
    <dbReference type="NCBI Taxonomy" id="1069117"/>
    <lineage>
        <taxon>Bacteria</taxon>
        <taxon>Pseudomonadati</taxon>
        <taxon>Bacteroidota</taxon>
        <taxon>Flavobacteriia</taxon>
        <taxon>Flavobacteriales</taxon>
        <taxon>Flavobacteriaceae</taxon>
        <taxon>Maribacter</taxon>
    </lineage>
</organism>
<dbReference type="InterPro" id="IPR000801">
    <property type="entry name" value="Esterase-like"/>
</dbReference>
<dbReference type="PANTHER" id="PTHR48098:SF6">
    <property type="entry name" value="FERRI-BACILLIBACTIN ESTERASE BESA"/>
    <property type="match status" value="1"/>
</dbReference>
<comment type="caution">
    <text evidence="1">The sequence shown here is derived from an EMBL/GenBank/DDBJ whole genome shotgun (WGS) entry which is preliminary data.</text>
</comment>
<gene>
    <name evidence="1" type="ORF">ACFQZJ_19330</name>
</gene>
<protein>
    <submittedName>
        <fullName evidence="1">Alpha/beta hydrolase</fullName>
    </submittedName>
</protein>
<dbReference type="GO" id="GO:0016787">
    <property type="term" value="F:hydrolase activity"/>
    <property type="evidence" value="ECO:0007669"/>
    <property type="project" value="UniProtKB-KW"/>
</dbReference>
<evidence type="ECO:0000313" key="2">
    <source>
        <dbReference type="Proteomes" id="UP001597012"/>
    </source>
</evidence>